<reference evidence="1 2" key="1">
    <citation type="submission" date="2018-06" db="EMBL/GenBank/DDBJ databases">
        <title>Streptomyces reniochalinae sp. nov. and Streptomyces diacarnus sp. nov. from marine sponges.</title>
        <authorList>
            <person name="Li L."/>
        </authorList>
    </citation>
    <scope>NUCLEOTIDE SEQUENCE [LARGE SCALE GENOMIC DNA]</scope>
    <source>
        <strain evidence="1 2">LHW50302</strain>
    </source>
</reference>
<comment type="caution">
    <text evidence="1">The sequence shown here is derived from an EMBL/GenBank/DDBJ whole genome shotgun (WGS) entry which is preliminary data.</text>
</comment>
<organism evidence="1 2">
    <name type="scientific">Streptomyces reniochalinae</name>
    <dbReference type="NCBI Taxonomy" id="2250578"/>
    <lineage>
        <taxon>Bacteria</taxon>
        <taxon>Bacillati</taxon>
        <taxon>Actinomycetota</taxon>
        <taxon>Actinomycetes</taxon>
        <taxon>Kitasatosporales</taxon>
        <taxon>Streptomycetaceae</taxon>
        <taxon>Streptomyces</taxon>
    </lineage>
</organism>
<dbReference type="InterPro" id="IPR053717">
    <property type="entry name" value="MerB_lyase_sf"/>
</dbReference>
<dbReference type="Pfam" id="PF03243">
    <property type="entry name" value="MerB"/>
    <property type="match status" value="1"/>
</dbReference>
<dbReference type="EMBL" id="QOIM01000042">
    <property type="protein sequence ID" value="RCG14961.1"/>
    <property type="molecule type" value="Genomic_DNA"/>
</dbReference>
<dbReference type="OrthoDB" id="7185309at2"/>
<name>A0A367EAB2_9ACTN</name>
<dbReference type="SUPFAM" id="SSF160387">
    <property type="entry name" value="NosL/MerB-like"/>
    <property type="match status" value="1"/>
</dbReference>
<dbReference type="Gene3D" id="3.30.450.410">
    <property type="match status" value="1"/>
</dbReference>
<dbReference type="Proteomes" id="UP000253507">
    <property type="component" value="Unassembled WGS sequence"/>
</dbReference>
<dbReference type="GO" id="GO:0018836">
    <property type="term" value="F:alkylmercury lyase activity"/>
    <property type="evidence" value="ECO:0007669"/>
    <property type="project" value="InterPro"/>
</dbReference>
<keyword evidence="1" id="KW-0456">Lyase</keyword>
<keyword evidence="2" id="KW-1185">Reference proteome</keyword>
<proteinExistence type="predicted"/>
<evidence type="ECO:0000313" key="1">
    <source>
        <dbReference type="EMBL" id="RCG14961.1"/>
    </source>
</evidence>
<gene>
    <name evidence="1" type="ORF">DQ392_28290</name>
</gene>
<evidence type="ECO:0000313" key="2">
    <source>
        <dbReference type="Proteomes" id="UP000253507"/>
    </source>
</evidence>
<protein>
    <submittedName>
        <fullName evidence="1">Alkylmercury lyase</fullName>
    </submittedName>
</protein>
<sequence>MEITVLAVPDCPTGGVLRQRLDEVLDGRAGVRVEWRVVRDEGEAVRLGMVGSPTLLVNGTDPFAGGGETASVSCRLYGPEHEAVNGVPSVARLRALVDEVFAVELVAEVAGRGGRGRLAPEEGGLRAVQQAVLRAFAAHGRAPADRELDAAAEPFGVPARQVLAELDAADFLSLDGEGRLRAAYPFSPVPTDHHVRIQDGPRVWAMCAVDALGIAPMLGRDTEIRSLDPVNGREVTVYFRRGQVAWTPESAVVLASSGSCSGPAVDVCCSALNFFTDRTSAASWAENHPDMHAVPLSLRQAESLAREIFGPLLAK</sequence>
<accession>A0A367EAB2</accession>
<dbReference type="AlphaFoldDB" id="A0A367EAB2"/>
<dbReference type="InterPro" id="IPR004927">
    <property type="entry name" value="MerB"/>
</dbReference>
<dbReference type="RefSeq" id="WP_114018498.1">
    <property type="nucleotide sequence ID" value="NZ_QOIM01000042.1"/>
</dbReference>